<comment type="caution">
    <text evidence="2">The sequence shown here is derived from an EMBL/GenBank/DDBJ whole genome shotgun (WGS) entry which is preliminary data.</text>
</comment>
<sequence>MAQFVTHIQPTLMESSHHHNPAQHHHHHLFKELHRDHHKEHHGKDHHSKEHLGKEQAGKEHYKSPHKDSHHIGHLGHSREFPVMPHTPAEHHHEVETPQNDSKRSSRQYIDSHGVPHEFELSFLDSQGIHRDFQGHGINDEEFRKDVQMEKEETSPFRESTRPTPPQSIDIRPIHMENKHWNGMLECDRILITQSKDMEIGEDWEYQQIVKW</sequence>
<feature type="region of interest" description="Disordered" evidence="1">
    <location>
        <begin position="151"/>
        <end position="170"/>
    </location>
</feature>
<feature type="region of interest" description="Disordered" evidence="1">
    <location>
        <begin position="90"/>
        <end position="109"/>
    </location>
</feature>
<evidence type="ECO:0000313" key="2">
    <source>
        <dbReference type="EMBL" id="KAJ8982140.1"/>
    </source>
</evidence>
<feature type="region of interest" description="Disordered" evidence="1">
    <location>
        <begin position="15"/>
        <end position="85"/>
    </location>
</feature>
<feature type="compositionally biased region" description="Basic and acidic residues" evidence="1">
    <location>
        <begin position="47"/>
        <end position="71"/>
    </location>
</feature>
<keyword evidence="3" id="KW-1185">Reference proteome</keyword>
<proteinExistence type="predicted"/>
<feature type="compositionally biased region" description="Basic and acidic residues" evidence="1">
    <location>
        <begin position="151"/>
        <end position="161"/>
    </location>
</feature>
<organism evidence="2 3">
    <name type="scientific">Molorchus minor</name>
    <dbReference type="NCBI Taxonomy" id="1323400"/>
    <lineage>
        <taxon>Eukaryota</taxon>
        <taxon>Metazoa</taxon>
        <taxon>Ecdysozoa</taxon>
        <taxon>Arthropoda</taxon>
        <taxon>Hexapoda</taxon>
        <taxon>Insecta</taxon>
        <taxon>Pterygota</taxon>
        <taxon>Neoptera</taxon>
        <taxon>Endopterygota</taxon>
        <taxon>Coleoptera</taxon>
        <taxon>Polyphaga</taxon>
        <taxon>Cucujiformia</taxon>
        <taxon>Chrysomeloidea</taxon>
        <taxon>Cerambycidae</taxon>
        <taxon>Lamiinae</taxon>
        <taxon>Monochamini</taxon>
        <taxon>Molorchus</taxon>
    </lineage>
</organism>
<feature type="compositionally biased region" description="Basic and acidic residues" evidence="1">
    <location>
        <begin position="90"/>
        <end position="104"/>
    </location>
</feature>
<evidence type="ECO:0000313" key="3">
    <source>
        <dbReference type="Proteomes" id="UP001162164"/>
    </source>
</evidence>
<reference evidence="2" key="1">
    <citation type="journal article" date="2023" name="Insect Mol. Biol.">
        <title>Genome sequencing provides insights into the evolution of gene families encoding plant cell wall-degrading enzymes in longhorned beetles.</title>
        <authorList>
            <person name="Shin N.R."/>
            <person name="Okamura Y."/>
            <person name="Kirsch R."/>
            <person name="Pauchet Y."/>
        </authorList>
    </citation>
    <scope>NUCLEOTIDE SEQUENCE</scope>
    <source>
        <strain evidence="2">MMC_N1</strain>
    </source>
</reference>
<name>A0ABQ9JVE3_9CUCU</name>
<feature type="compositionally biased region" description="Basic residues" evidence="1">
    <location>
        <begin position="36"/>
        <end position="46"/>
    </location>
</feature>
<accession>A0ABQ9JVE3</accession>
<evidence type="ECO:0000256" key="1">
    <source>
        <dbReference type="SAM" id="MobiDB-lite"/>
    </source>
</evidence>
<gene>
    <name evidence="2" type="ORF">NQ317_011286</name>
</gene>
<dbReference type="Proteomes" id="UP001162164">
    <property type="component" value="Unassembled WGS sequence"/>
</dbReference>
<dbReference type="EMBL" id="JAPWTJ010000142">
    <property type="protein sequence ID" value="KAJ8982140.1"/>
    <property type="molecule type" value="Genomic_DNA"/>
</dbReference>
<protein>
    <submittedName>
        <fullName evidence="2">Uncharacterized protein</fullName>
    </submittedName>
</protein>
<feature type="compositionally biased region" description="Basic residues" evidence="1">
    <location>
        <begin position="18"/>
        <end position="29"/>
    </location>
</feature>